<name>A0A8X7CPI4_9ARAC</name>
<evidence type="ECO:0000313" key="3">
    <source>
        <dbReference type="Proteomes" id="UP000886998"/>
    </source>
</evidence>
<comment type="caution">
    <text evidence="2">The sequence shown here is derived from an EMBL/GenBank/DDBJ whole genome shotgun (WGS) entry which is preliminary data.</text>
</comment>
<gene>
    <name evidence="2" type="ORF">TNIN_72521</name>
</gene>
<dbReference type="Proteomes" id="UP000886998">
    <property type="component" value="Unassembled WGS sequence"/>
</dbReference>
<organism evidence="2 3">
    <name type="scientific">Trichonephila inaurata madagascariensis</name>
    <dbReference type="NCBI Taxonomy" id="2747483"/>
    <lineage>
        <taxon>Eukaryota</taxon>
        <taxon>Metazoa</taxon>
        <taxon>Ecdysozoa</taxon>
        <taxon>Arthropoda</taxon>
        <taxon>Chelicerata</taxon>
        <taxon>Arachnida</taxon>
        <taxon>Araneae</taxon>
        <taxon>Araneomorphae</taxon>
        <taxon>Entelegynae</taxon>
        <taxon>Araneoidea</taxon>
        <taxon>Nephilidae</taxon>
        <taxon>Trichonephila</taxon>
        <taxon>Trichonephila inaurata</taxon>
    </lineage>
</organism>
<keyword evidence="3" id="KW-1185">Reference proteome</keyword>
<protein>
    <submittedName>
        <fullName evidence="2">Uncharacterized protein</fullName>
    </submittedName>
</protein>
<feature type="compositionally biased region" description="Basic residues" evidence="1">
    <location>
        <begin position="14"/>
        <end position="29"/>
    </location>
</feature>
<accession>A0A8X7CPI4</accession>
<feature type="region of interest" description="Disordered" evidence="1">
    <location>
        <begin position="1"/>
        <end position="89"/>
    </location>
</feature>
<evidence type="ECO:0000256" key="1">
    <source>
        <dbReference type="SAM" id="MobiDB-lite"/>
    </source>
</evidence>
<dbReference type="AlphaFoldDB" id="A0A8X7CPI4"/>
<sequence length="152" mass="17949">MIMAPIWSQENRELKRRPHETHKWRKRSARQSLRSGPRPKRIATRNSNPESWRSRVQKSNAESRKKPEALFGRSSPFPPRSRAGTTERQALFRRSSFYPFITERQAIPGRKSPYLSRNKEQISVRQFEQRKGCNYNWICFGRGTTAYPGTVR</sequence>
<reference evidence="2" key="1">
    <citation type="submission" date="2020-08" db="EMBL/GenBank/DDBJ databases">
        <title>Multicomponent nature underlies the extraordinary mechanical properties of spider dragline silk.</title>
        <authorList>
            <person name="Kono N."/>
            <person name="Nakamura H."/>
            <person name="Mori M."/>
            <person name="Yoshida Y."/>
            <person name="Ohtoshi R."/>
            <person name="Malay A.D."/>
            <person name="Moran D.A.P."/>
            <person name="Tomita M."/>
            <person name="Numata K."/>
            <person name="Arakawa K."/>
        </authorList>
    </citation>
    <scope>NUCLEOTIDE SEQUENCE</scope>
</reference>
<evidence type="ECO:0000313" key="2">
    <source>
        <dbReference type="EMBL" id="GFY75993.1"/>
    </source>
</evidence>
<proteinExistence type="predicted"/>
<dbReference type="EMBL" id="BMAV01021702">
    <property type="protein sequence ID" value="GFY75993.1"/>
    <property type="molecule type" value="Genomic_DNA"/>
</dbReference>